<dbReference type="InterPro" id="IPR036322">
    <property type="entry name" value="WD40_repeat_dom_sf"/>
</dbReference>
<keyword evidence="1" id="KW-0472">Membrane</keyword>
<accession>A0A843A9A0</accession>
<dbReference type="SUPFAM" id="SSF50978">
    <property type="entry name" value="WD40 repeat-like"/>
    <property type="match status" value="1"/>
</dbReference>
<sequence length="978" mass="106950">MNSKEKLLLLLIFFLLPLLSTHVASTQSVYVPTLQSIEGVVQKPFVYEIDSSFPNPYVLSDGSSILYQPSPAFVEIYNFYTNETELRYSVNGYVTAVDEGWPYIAVGTSTGEVLIIDESSNYSVRRFEAGFSQVSQLYVLDSRYVLSLFSDGSMLQYDILNDSWIAYRPLSFNSTAESVQSYQVLSIWKDGGSVLLLCTPTFAGSNKIYIQLVPSSNSTSVSGIEVLVNFTGVNLISKGITDSNGSLEVSVPSGASLSSSVDIYIASQKSGFYYYAQYTLGSIINTLVTIPYPPSSMQIVRVTYFASNYILYKATPSPSGLVFTNTYSFSADRVIGLLSTDNSLGFKYILLLSESGTLNIIRLSQFLQPIGNDTYYMCNVSSFDSTKDGSYLILGYPDGTLIAFSYNGKGYSAFHSYKLTSSPSLLKALSSSPLSIIAFDGNYFNALIYSPQNNTLWPILRDENSLGYSIGGVIKSYLTNQDRALFFTGSSLLVVDGISEIFSFSYLNMSERALCSVEISVYGADGSTPQSFSISLSGPADYYTGVVYNNTVLFKDVVQGAYTLTVTPYQSIYDPEAVSIDVTGSSRIPIALSLHVFQVSIGLMDTLIKAPPKGSFQYSLYYPSGNTSSGTWIPQYQHLLLNLTYGQYAIDIIPSYSSIYQKERIYFSVPENLSFEVNLSRTTYVFGIQVIDQLTGSPAKGTFLITLNDTLGNSYSSVTQYNTIAYFTLNDVGNMSVEISPSGGSSAQMYQPTSTTVPAYSSMVYPISIERNNYTLTISVRDLDSGAYARGANVSIGGLEYTVPSNGTISIILPSDTYTVNVGGGIYQSYLQAVNLYGNTSISIGLRRLFGSLDIIVSLGSGSPISGAVVNIEGLDNKNSYTFITDSTGEVRASIPYGLYAINVIAPYCSSFTQIINVNSSSIQTIYVKMSYTLLGYFRAYLIYIVIIAIAAVAIIISRRYVKKRLELLSQQEVEEAL</sequence>
<keyword evidence="1" id="KW-1133">Transmembrane helix</keyword>
<proteinExistence type="predicted"/>
<dbReference type="SUPFAM" id="SSF49464">
    <property type="entry name" value="Carboxypeptidase regulatory domain-like"/>
    <property type="match status" value="1"/>
</dbReference>
<organism evidence="2 3">
    <name type="scientific">Fervidicoccus fontis</name>
    <dbReference type="NCBI Taxonomy" id="683846"/>
    <lineage>
        <taxon>Archaea</taxon>
        <taxon>Thermoproteota</taxon>
        <taxon>Thermoprotei</taxon>
        <taxon>Fervidicoccales</taxon>
        <taxon>Fervidicoccaceae</taxon>
        <taxon>Fervidicoccus</taxon>
    </lineage>
</organism>
<dbReference type="Proteomes" id="UP000652307">
    <property type="component" value="Unassembled WGS sequence"/>
</dbReference>
<dbReference type="GO" id="GO:0004180">
    <property type="term" value="F:carboxypeptidase activity"/>
    <property type="evidence" value="ECO:0007669"/>
    <property type="project" value="UniProtKB-KW"/>
</dbReference>
<keyword evidence="2" id="KW-0645">Protease</keyword>
<name>A0A843A9A0_9CREN</name>
<evidence type="ECO:0000313" key="2">
    <source>
        <dbReference type="EMBL" id="MBE9391265.1"/>
    </source>
</evidence>
<dbReference type="RefSeq" id="WP_193803689.1">
    <property type="nucleotide sequence ID" value="NZ_JADEZV010000002.1"/>
</dbReference>
<protein>
    <submittedName>
        <fullName evidence="2">Carboxypeptidase regulatory-like domain-containing protein</fullName>
    </submittedName>
</protein>
<evidence type="ECO:0000256" key="1">
    <source>
        <dbReference type="SAM" id="Phobius"/>
    </source>
</evidence>
<evidence type="ECO:0000313" key="3">
    <source>
        <dbReference type="Proteomes" id="UP000652307"/>
    </source>
</evidence>
<gene>
    <name evidence="2" type="ORF">IOK49_04155</name>
</gene>
<comment type="caution">
    <text evidence="2">The sequence shown here is derived from an EMBL/GenBank/DDBJ whole genome shotgun (WGS) entry which is preliminary data.</text>
</comment>
<reference evidence="2" key="1">
    <citation type="submission" date="2020-10" db="EMBL/GenBank/DDBJ databases">
        <title>Fervidococcus fontis strain 3639Fd - the first crenarchaeon capable of growth on lipids.</title>
        <authorList>
            <person name="Kochetkova T.V."/>
            <person name="Elcheninov A.G."/>
            <person name="Toschakov S.V."/>
            <person name="Kublanov I.V."/>
        </authorList>
    </citation>
    <scope>NUCLEOTIDE SEQUENCE</scope>
    <source>
        <strain evidence="2">3639Fd</strain>
    </source>
</reference>
<keyword evidence="1" id="KW-0812">Transmembrane</keyword>
<feature type="transmembrane region" description="Helical" evidence="1">
    <location>
        <begin position="934"/>
        <end position="957"/>
    </location>
</feature>
<dbReference type="InterPro" id="IPR008969">
    <property type="entry name" value="CarboxyPept-like_regulatory"/>
</dbReference>
<dbReference type="EMBL" id="JADEZV010000002">
    <property type="protein sequence ID" value="MBE9391265.1"/>
    <property type="molecule type" value="Genomic_DNA"/>
</dbReference>
<dbReference type="Gene3D" id="2.60.40.1120">
    <property type="entry name" value="Carboxypeptidase-like, regulatory domain"/>
    <property type="match status" value="1"/>
</dbReference>
<keyword evidence="2" id="KW-0378">Hydrolase</keyword>
<keyword evidence="2" id="KW-0121">Carboxypeptidase</keyword>
<dbReference type="AlphaFoldDB" id="A0A843A9A0"/>